<protein>
    <submittedName>
        <fullName evidence="3">VOC family protein</fullName>
    </submittedName>
</protein>
<dbReference type="RefSeq" id="WP_354693571.1">
    <property type="nucleotide sequence ID" value="NZ_JAZHOG010000001.1"/>
</dbReference>
<accession>A0AAW9RBZ0</accession>
<dbReference type="GO" id="GO:0004493">
    <property type="term" value="F:methylmalonyl-CoA epimerase activity"/>
    <property type="evidence" value="ECO:0007669"/>
    <property type="project" value="TreeGrafter"/>
</dbReference>
<dbReference type="PANTHER" id="PTHR43048:SF6">
    <property type="entry name" value="BLR8189 PROTEIN"/>
    <property type="match status" value="1"/>
</dbReference>
<evidence type="ECO:0000259" key="2">
    <source>
        <dbReference type="PROSITE" id="PS51819"/>
    </source>
</evidence>
<dbReference type="InterPro" id="IPR051785">
    <property type="entry name" value="MMCE/EMCE_epimerase"/>
</dbReference>
<dbReference type="EMBL" id="JAZHOG010000001">
    <property type="protein sequence ID" value="MEJ8566248.1"/>
    <property type="molecule type" value="Genomic_DNA"/>
</dbReference>
<dbReference type="SUPFAM" id="SSF54593">
    <property type="entry name" value="Glyoxalase/Bleomycin resistance protein/Dihydroxybiphenyl dioxygenase"/>
    <property type="match status" value="1"/>
</dbReference>
<gene>
    <name evidence="3" type="ORF">V3330_01315</name>
</gene>
<evidence type="ECO:0000313" key="3">
    <source>
        <dbReference type="EMBL" id="MEJ8566248.1"/>
    </source>
</evidence>
<dbReference type="GO" id="GO:0046491">
    <property type="term" value="P:L-methylmalonyl-CoA metabolic process"/>
    <property type="evidence" value="ECO:0007669"/>
    <property type="project" value="TreeGrafter"/>
</dbReference>
<evidence type="ECO:0000256" key="1">
    <source>
        <dbReference type="ARBA" id="ARBA00022723"/>
    </source>
</evidence>
<dbReference type="Gene3D" id="3.10.180.10">
    <property type="entry name" value="2,3-Dihydroxybiphenyl 1,2-Dioxygenase, domain 1"/>
    <property type="match status" value="1"/>
</dbReference>
<organism evidence="3 4">
    <name type="scientific">Elongatibacter sediminis</name>
    <dbReference type="NCBI Taxonomy" id="3119006"/>
    <lineage>
        <taxon>Bacteria</taxon>
        <taxon>Pseudomonadati</taxon>
        <taxon>Pseudomonadota</taxon>
        <taxon>Gammaproteobacteria</taxon>
        <taxon>Chromatiales</taxon>
        <taxon>Wenzhouxiangellaceae</taxon>
        <taxon>Elongatibacter</taxon>
    </lineage>
</organism>
<comment type="caution">
    <text evidence="3">The sequence shown here is derived from an EMBL/GenBank/DDBJ whole genome shotgun (WGS) entry which is preliminary data.</text>
</comment>
<name>A0AAW9RBZ0_9GAMM</name>
<keyword evidence="1" id="KW-0479">Metal-binding</keyword>
<feature type="domain" description="VOC" evidence="2">
    <location>
        <begin position="8"/>
        <end position="124"/>
    </location>
</feature>
<dbReference type="PANTHER" id="PTHR43048">
    <property type="entry name" value="METHYLMALONYL-COA EPIMERASE"/>
    <property type="match status" value="1"/>
</dbReference>
<dbReference type="InterPro" id="IPR037523">
    <property type="entry name" value="VOC_core"/>
</dbReference>
<dbReference type="PROSITE" id="PS51819">
    <property type="entry name" value="VOC"/>
    <property type="match status" value="1"/>
</dbReference>
<dbReference type="AlphaFoldDB" id="A0AAW9RBZ0"/>
<reference evidence="3 4" key="1">
    <citation type="submission" date="2024-02" db="EMBL/GenBank/DDBJ databases">
        <title>A novel Wenzhouxiangellaceae bacterium, isolated from coastal sediments.</title>
        <authorList>
            <person name="Du Z.-J."/>
            <person name="Ye Y.-Q."/>
            <person name="Zhang X.-Y."/>
        </authorList>
    </citation>
    <scope>NUCLEOTIDE SEQUENCE [LARGE SCALE GENOMIC DNA]</scope>
    <source>
        <strain evidence="3 4">CH-27</strain>
    </source>
</reference>
<dbReference type="CDD" id="cd06587">
    <property type="entry name" value="VOC"/>
    <property type="match status" value="1"/>
</dbReference>
<proteinExistence type="predicted"/>
<evidence type="ECO:0000313" key="4">
    <source>
        <dbReference type="Proteomes" id="UP001359886"/>
    </source>
</evidence>
<dbReference type="InterPro" id="IPR029068">
    <property type="entry name" value="Glyas_Bleomycin-R_OHBP_Dase"/>
</dbReference>
<keyword evidence="4" id="KW-1185">Reference proteome</keyword>
<dbReference type="Pfam" id="PF00903">
    <property type="entry name" value="Glyoxalase"/>
    <property type="match status" value="1"/>
</dbReference>
<sequence>MTETFTTGLAHVCIETPDLEATEAFYAVLGLERRYDFRNQHDEVVGFYLAFPGSPTYVEVIHVRDPQPAGVLRHFAIEVDDIEAIHRAMIRAGIATDEPVLEKDLTRMISCHDPNGIFIEIQQYTPESMQTRGGVCRVEYEP</sequence>
<dbReference type="GO" id="GO:0046872">
    <property type="term" value="F:metal ion binding"/>
    <property type="evidence" value="ECO:0007669"/>
    <property type="project" value="UniProtKB-KW"/>
</dbReference>
<dbReference type="InterPro" id="IPR004360">
    <property type="entry name" value="Glyas_Fos-R_dOase_dom"/>
</dbReference>
<dbReference type="Proteomes" id="UP001359886">
    <property type="component" value="Unassembled WGS sequence"/>
</dbReference>